<proteinExistence type="predicted"/>
<organism evidence="3 4">
    <name type="scientific">Limnoglobus roseus</name>
    <dbReference type="NCBI Taxonomy" id="2598579"/>
    <lineage>
        <taxon>Bacteria</taxon>
        <taxon>Pseudomonadati</taxon>
        <taxon>Planctomycetota</taxon>
        <taxon>Planctomycetia</taxon>
        <taxon>Gemmatales</taxon>
        <taxon>Gemmataceae</taxon>
        <taxon>Limnoglobus</taxon>
    </lineage>
</organism>
<dbReference type="SUPFAM" id="SSF160574">
    <property type="entry name" value="BT0923-like"/>
    <property type="match status" value="1"/>
</dbReference>
<dbReference type="Proteomes" id="UP000324974">
    <property type="component" value="Chromosome"/>
</dbReference>
<sequence length="178" mass="19280">MTRRVLIVGGVGAVFGLVGTSLFWKSAAEPQPMADDKPEPAADGGDEIPVDKLPQAIAAAVREHFPKAKFDSVSTYTEAKVLHYEVFFKHNNADYEVTVTEKGKVIEIAHGIEFKDLPKAVAAAVTKRFPKGKIGEVAELTEPGVPGKHYHVELTTAAGKEHELTYTSDGKLVHEESD</sequence>
<protein>
    <recommendedName>
        <fullName evidence="2">Putative beta-lactamase-inhibitor-like PepSY-like domain-containing protein</fullName>
    </recommendedName>
</protein>
<dbReference type="Gene3D" id="3.10.450.360">
    <property type="match status" value="1"/>
</dbReference>
<dbReference type="InterPro" id="IPR021533">
    <property type="entry name" value="PepSY-like"/>
</dbReference>
<gene>
    <name evidence="3" type="ORF">PX52LOC_01932</name>
</gene>
<dbReference type="EMBL" id="CP042425">
    <property type="protein sequence ID" value="QEL15027.1"/>
    <property type="molecule type" value="Genomic_DNA"/>
</dbReference>
<dbReference type="KEGG" id="lrs:PX52LOC_01932"/>
<dbReference type="Pfam" id="PF11396">
    <property type="entry name" value="PepSY_like"/>
    <property type="match status" value="1"/>
</dbReference>
<dbReference type="RefSeq" id="WP_149109877.1">
    <property type="nucleotide sequence ID" value="NZ_CP042425.1"/>
</dbReference>
<evidence type="ECO:0000256" key="1">
    <source>
        <dbReference type="SAM" id="MobiDB-lite"/>
    </source>
</evidence>
<dbReference type="AlphaFoldDB" id="A0A5C1A9Y0"/>
<accession>A0A5C1A9Y0</accession>
<keyword evidence="4" id="KW-1185">Reference proteome</keyword>
<reference evidence="4" key="1">
    <citation type="submission" date="2019-08" db="EMBL/GenBank/DDBJ databases">
        <title>Limnoglobus roseus gen. nov., sp. nov., a novel freshwater planctomycete with a giant genome from the family Gemmataceae.</title>
        <authorList>
            <person name="Kulichevskaya I.S."/>
            <person name="Naumoff D.G."/>
            <person name="Miroshnikov K."/>
            <person name="Ivanova A."/>
            <person name="Philippov D.A."/>
            <person name="Hakobyan A."/>
            <person name="Rijpstra I.C."/>
            <person name="Sinninghe Damste J.S."/>
            <person name="Liesack W."/>
            <person name="Dedysh S.N."/>
        </authorList>
    </citation>
    <scope>NUCLEOTIDE SEQUENCE [LARGE SCALE GENOMIC DNA]</scope>
    <source>
        <strain evidence="4">PX52</strain>
    </source>
</reference>
<feature type="domain" description="Putative beta-lactamase-inhibitor-like PepSY-like" evidence="2">
    <location>
        <begin position="84"/>
        <end position="173"/>
    </location>
</feature>
<evidence type="ECO:0000313" key="4">
    <source>
        <dbReference type="Proteomes" id="UP000324974"/>
    </source>
</evidence>
<evidence type="ECO:0000259" key="2">
    <source>
        <dbReference type="Pfam" id="PF11396"/>
    </source>
</evidence>
<feature type="region of interest" description="Disordered" evidence="1">
    <location>
        <begin position="29"/>
        <end position="48"/>
    </location>
</feature>
<name>A0A5C1A9Y0_9BACT</name>
<evidence type="ECO:0000313" key="3">
    <source>
        <dbReference type="EMBL" id="QEL15027.1"/>
    </source>
</evidence>
<dbReference type="OrthoDB" id="9914253at2"/>